<evidence type="ECO:0000256" key="2">
    <source>
        <dbReference type="SAM" id="SignalP"/>
    </source>
</evidence>
<sequence>MNRRLLAPLLALGLAILQGCATYTTPAAGVNMAALGDADISALMALEPAVQFPARLATVRVQSSGYHSLTADSYGSGQFSVVTTRDIESADDLQRLASQDQLSAVAPMTRLILPQELNTLRDLRLGAARLKADLLLVYTLDTSFNVESTALGPLSAITLGFLPNKQAFVSATTSALLVDVRTGFVYGAAEATERESQRATMWNSREAIDSARQQAEAQSFHSFVGEFERLWQATLAEHLTVVEPEPVIVPTPRQTPEPTVTPALPPVLDPTPGTYTF</sequence>
<dbReference type="RefSeq" id="WP_083728426.1">
    <property type="nucleotide sequence ID" value="NZ_FOUD01000009.1"/>
</dbReference>
<keyword evidence="2" id="KW-0732">Signal</keyword>
<dbReference type="STRING" id="254161.SAMN05216256_109112"/>
<feature type="chain" id="PRO_5010543650" description="DUF3313 domain-containing protein" evidence="2">
    <location>
        <begin position="22"/>
        <end position="277"/>
    </location>
</feature>
<comment type="caution">
    <text evidence="3">The sequence shown here is derived from an EMBL/GenBank/DDBJ whole genome shotgun (WGS) entry which is preliminary data.</text>
</comment>
<evidence type="ECO:0008006" key="5">
    <source>
        <dbReference type="Google" id="ProtNLM"/>
    </source>
</evidence>
<proteinExistence type="predicted"/>
<dbReference type="EMBL" id="MUBC01000036">
    <property type="protein sequence ID" value="ONM43095.1"/>
    <property type="molecule type" value="Genomic_DNA"/>
</dbReference>
<feature type="region of interest" description="Disordered" evidence="1">
    <location>
        <begin position="248"/>
        <end position="277"/>
    </location>
</feature>
<organism evidence="3 4">
    <name type="scientific">Halopseudomonas pachastrellae</name>
    <dbReference type="NCBI Taxonomy" id="254161"/>
    <lineage>
        <taxon>Bacteria</taxon>
        <taxon>Pseudomonadati</taxon>
        <taxon>Pseudomonadota</taxon>
        <taxon>Gammaproteobacteria</taxon>
        <taxon>Pseudomonadales</taxon>
        <taxon>Pseudomonadaceae</taxon>
        <taxon>Halopseudomonas</taxon>
    </lineage>
</organism>
<dbReference type="OrthoDB" id="1428924at2"/>
<accession>A0A1S8DCD1</accession>
<evidence type="ECO:0000313" key="4">
    <source>
        <dbReference type="Proteomes" id="UP000242847"/>
    </source>
</evidence>
<keyword evidence="4" id="KW-1185">Reference proteome</keyword>
<evidence type="ECO:0000313" key="3">
    <source>
        <dbReference type="EMBL" id="ONM43095.1"/>
    </source>
</evidence>
<dbReference type="AlphaFoldDB" id="A0A1S8DCD1"/>
<reference evidence="3 4" key="1">
    <citation type="submission" date="2017-01" db="EMBL/GenBank/DDBJ databases">
        <title>Draft genome sequence of Pseudomonas pachastrellae type strain CCUG 46540T from a deep sea.</title>
        <authorList>
            <person name="Gomila M."/>
            <person name="Mulet M."/>
            <person name="Lalucat J."/>
            <person name="Garcia-Valdes E."/>
        </authorList>
    </citation>
    <scope>NUCLEOTIDE SEQUENCE [LARGE SCALE GENOMIC DNA]</scope>
    <source>
        <strain evidence="3 4">CCUG 46540</strain>
    </source>
</reference>
<dbReference type="PROSITE" id="PS51257">
    <property type="entry name" value="PROKAR_LIPOPROTEIN"/>
    <property type="match status" value="1"/>
</dbReference>
<feature type="signal peptide" evidence="2">
    <location>
        <begin position="1"/>
        <end position="21"/>
    </location>
</feature>
<protein>
    <recommendedName>
        <fullName evidence="5">DUF3313 domain-containing protein</fullName>
    </recommendedName>
</protein>
<gene>
    <name evidence="3" type="ORF">BXT89_14665</name>
</gene>
<evidence type="ECO:0000256" key="1">
    <source>
        <dbReference type="SAM" id="MobiDB-lite"/>
    </source>
</evidence>
<name>A0A1S8DCD1_9GAMM</name>
<dbReference type="Proteomes" id="UP000242847">
    <property type="component" value="Unassembled WGS sequence"/>
</dbReference>